<accession>A0A848RLH6</accession>
<reference evidence="1 2" key="1">
    <citation type="submission" date="2020-04" db="EMBL/GenBank/DDBJ databases">
        <title>Antimicrobial susceptibility and clonality of vaginal-derived multi-drug resistant Mobiluncus isolates in China.</title>
        <authorList>
            <person name="Zhang X."/>
        </authorList>
    </citation>
    <scope>NUCLEOTIDE SEQUENCE [LARGE SCALE GENOMIC DNA]</scope>
    <source>
        <strain evidence="1 2">7</strain>
    </source>
</reference>
<sequence>MIVFNLCLKATMRCSNELLVGQLCQPGHKNITAGFHFSKIFMRLPYLEYMTVTQIISSVDTVVDA</sequence>
<organism evidence="1 2">
    <name type="scientific">Mobiluncus mulieris</name>
    <dbReference type="NCBI Taxonomy" id="2052"/>
    <lineage>
        <taxon>Bacteria</taxon>
        <taxon>Bacillati</taxon>
        <taxon>Actinomycetota</taxon>
        <taxon>Actinomycetes</taxon>
        <taxon>Actinomycetales</taxon>
        <taxon>Actinomycetaceae</taxon>
        <taxon>Mobiluncus</taxon>
    </lineage>
</organism>
<comment type="caution">
    <text evidence="1">The sequence shown here is derived from an EMBL/GenBank/DDBJ whole genome shotgun (WGS) entry which is preliminary data.</text>
</comment>
<dbReference type="AlphaFoldDB" id="A0A848RLH6"/>
<evidence type="ECO:0000313" key="1">
    <source>
        <dbReference type="EMBL" id="NMW93592.1"/>
    </source>
</evidence>
<protein>
    <submittedName>
        <fullName evidence="1">Uncharacterized protein</fullName>
    </submittedName>
</protein>
<gene>
    <name evidence="1" type="ORF">HHJ74_07780</name>
</gene>
<name>A0A848RLH6_9ACTO</name>
<dbReference type="EMBL" id="JABCUV010000008">
    <property type="protein sequence ID" value="NMW93592.1"/>
    <property type="molecule type" value="Genomic_DNA"/>
</dbReference>
<dbReference type="Proteomes" id="UP000582487">
    <property type="component" value="Unassembled WGS sequence"/>
</dbReference>
<proteinExistence type="predicted"/>
<evidence type="ECO:0000313" key="2">
    <source>
        <dbReference type="Proteomes" id="UP000582487"/>
    </source>
</evidence>